<feature type="region of interest" description="Disordered" evidence="1">
    <location>
        <begin position="172"/>
        <end position="194"/>
    </location>
</feature>
<accession>A0A9Q0F0X9</accession>
<name>A0A9Q0F0X9_9ROSI</name>
<keyword evidence="3" id="KW-1185">Reference proteome</keyword>
<feature type="compositionally biased region" description="Low complexity" evidence="1">
    <location>
        <begin position="62"/>
        <end position="75"/>
    </location>
</feature>
<evidence type="ECO:0000313" key="3">
    <source>
        <dbReference type="Proteomes" id="UP001141552"/>
    </source>
</evidence>
<evidence type="ECO:0000256" key="1">
    <source>
        <dbReference type="SAM" id="MobiDB-lite"/>
    </source>
</evidence>
<protein>
    <submittedName>
        <fullName evidence="2">Uncharacterized protein</fullName>
    </submittedName>
</protein>
<evidence type="ECO:0000313" key="2">
    <source>
        <dbReference type="EMBL" id="KAJ4821917.1"/>
    </source>
</evidence>
<comment type="caution">
    <text evidence="2">The sequence shown here is derived from an EMBL/GenBank/DDBJ whole genome shotgun (WGS) entry which is preliminary data.</text>
</comment>
<dbReference type="AlphaFoldDB" id="A0A9Q0F0X9"/>
<dbReference type="EMBL" id="JAKUCV010007814">
    <property type="protein sequence ID" value="KAJ4821917.1"/>
    <property type="molecule type" value="Genomic_DNA"/>
</dbReference>
<feature type="region of interest" description="Disordered" evidence="1">
    <location>
        <begin position="43"/>
        <end position="118"/>
    </location>
</feature>
<reference evidence="2" key="1">
    <citation type="submission" date="2022-02" db="EMBL/GenBank/DDBJ databases">
        <authorList>
            <person name="Henning P.M."/>
            <person name="McCubbin A.G."/>
            <person name="Shore J.S."/>
        </authorList>
    </citation>
    <scope>NUCLEOTIDE SEQUENCE</scope>
    <source>
        <strain evidence="2">F60SS</strain>
        <tissue evidence="2">Leaves</tissue>
    </source>
</reference>
<reference evidence="2" key="2">
    <citation type="journal article" date="2023" name="Plants (Basel)">
        <title>Annotation of the Turnera subulata (Passifloraceae) Draft Genome Reveals the S-Locus Evolved after the Divergence of Turneroideae from Passifloroideae in a Stepwise Manner.</title>
        <authorList>
            <person name="Henning P.M."/>
            <person name="Roalson E.H."/>
            <person name="Mir W."/>
            <person name="McCubbin A.G."/>
            <person name="Shore J.S."/>
        </authorList>
    </citation>
    <scope>NUCLEOTIDE SEQUENCE</scope>
    <source>
        <strain evidence="2">F60SS</strain>
    </source>
</reference>
<organism evidence="2 3">
    <name type="scientific">Turnera subulata</name>
    <dbReference type="NCBI Taxonomy" id="218843"/>
    <lineage>
        <taxon>Eukaryota</taxon>
        <taxon>Viridiplantae</taxon>
        <taxon>Streptophyta</taxon>
        <taxon>Embryophyta</taxon>
        <taxon>Tracheophyta</taxon>
        <taxon>Spermatophyta</taxon>
        <taxon>Magnoliopsida</taxon>
        <taxon>eudicotyledons</taxon>
        <taxon>Gunneridae</taxon>
        <taxon>Pentapetalae</taxon>
        <taxon>rosids</taxon>
        <taxon>fabids</taxon>
        <taxon>Malpighiales</taxon>
        <taxon>Passifloraceae</taxon>
        <taxon>Turnera</taxon>
    </lineage>
</organism>
<proteinExistence type="predicted"/>
<sequence length="194" mass="21414">MIKATYQFQFMDLQEAGKEQLADNNNRGIKFLLDLKYAQEEEDIEETSDPLKLVGSTHDPRPTSGSSSSPGLLTLSRRRRRGGGRDTVRQKRVAKRGGCDVARRRGRRGKPTARKENAGKEWRRWICSEGRKEPVECAGDEQQQDGREDDATLMAARSLWMVAGLCDGTSGGGSSVVEAAGRGEKENSGGGVWW</sequence>
<gene>
    <name evidence="2" type="ORF">Tsubulata_017067</name>
</gene>
<dbReference type="Proteomes" id="UP001141552">
    <property type="component" value="Unassembled WGS sequence"/>
</dbReference>